<keyword evidence="4" id="KW-1185">Reference proteome</keyword>
<protein>
    <submittedName>
        <fullName evidence="3">S-layer homology domain-containing protein</fullName>
    </submittedName>
</protein>
<name>A0ABT4Q7Z3_9BACL</name>
<evidence type="ECO:0000313" key="3">
    <source>
        <dbReference type="EMBL" id="MCZ8512993.1"/>
    </source>
</evidence>
<comment type="caution">
    <text evidence="3">The sequence shown here is derived from an EMBL/GenBank/DDBJ whole genome shotgun (WGS) entry which is preliminary data.</text>
</comment>
<dbReference type="Proteomes" id="UP001527882">
    <property type="component" value="Unassembled WGS sequence"/>
</dbReference>
<dbReference type="Pfam" id="PF00395">
    <property type="entry name" value="SLH"/>
    <property type="match status" value="2"/>
</dbReference>
<evidence type="ECO:0000313" key="4">
    <source>
        <dbReference type="Proteomes" id="UP001527882"/>
    </source>
</evidence>
<organism evidence="3 4">
    <name type="scientific">Paenibacillus gyeongsangnamensis</name>
    <dbReference type="NCBI Taxonomy" id="3388067"/>
    <lineage>
        <taxon>Bacteria</taxon>
        <taxon>Bacillati</taxon>
        <taxon>Bacillota</taxon>
        <taxon>Bacilli</taxon>
        <taxon>Bacillales</taxon>
        <taxon>Paenibacillaceae</taxon>
        <taxon>Paenibacillus</taxon>
    </lineage>
</organism>
<gene>
    <name evidence="3" type="ORF">O9H85_11285</name>
</gene>
<dbReference type="InterPro" id="IPR001119">
    <property type="entry name" value="SLH_dom"/>
</dbReference>
<sequence length="916" mass="99563">MKGNNRKQVRKLAAAALAFSVLMSSPAYAADIAGSGTTVSTQAIPSFTDVSSTHWALKHITKLAAMGVIQGYEKGEYRPENSVSQQEVIVMALRLMGLEGEVQKSKTDIVLPFAVDSYFKPYVAYAFDKGLINIQEEADGTNAKTAWGAREATREWVAKLVIRAIGKQSLAQQQASAPVSFKDGKDFSSWATGYVNAAVSLNIVQGFEDNSFQPKGKVTRAQMATFLSRADKNLTTRTDRVVTGYVMSLTDRKISVMNANGDTKDYNLSTDTVIYNAKDDSRIPASAIKLTNEVYVVQSSGNALYIELTNDQQKLETIEGTLNQVVLSDMILLLQQGSNQKVVYLDPNVAVTDKDGRGMSLSSIAPGSVIQLSRNTLLKEQKFSQIVVKQIPVSKQAEGTVTNIDKTQNKITFLEKTTGQPETYSIAANAFVTLPDGTPADLSRLHIGDQVSYNVKTNEMSSVTVKKTADVSTTVQGTLSSISDDKKILTITRAGGTNELGAYYLADNAIVTIDGLTNASLYDLEAGDDLKLELVNNKVVSATVTSRSIKQITFATIVKYDPDTKGLMVSSDNGDLSAYKMSDNTAIKYLDATIPLSNFQSMFIDSALGNKAKKVDLKVSKNKIVQIQLSSQIDGTVAQLNTSTNQLTIRTAGGQNLTFNTVSSVPVDMLNRSGATLSDLKVGDAITIQLNLTQDYINQITFKKVGVYKTIVTNTSTRQISVKDDTGAQLTFTIDSNDRISNPGKATHDFEDLQVDEYVKATFNGSKLDTVQLLNTVRGKVTAVDPNALTLTVQDFQGAVQVIPVGQQFVIKQNGNVSAAITTIKPNDRVEIIKDANDKLTIQIANASKRIVSSYDVVLNQLLLKPTANGDKTTYNFFSKAYLHKGTTNVAANAFMENEEIMLYTLDDKIIEIEKQ</sequence>
<feature type="domain" description="SLH" evidence="2">
    <location>
        <begin position="43"/>
        <end position="106"/>
    </location>
</feature>
<evidence type="ECO:0000256" key="1">
    <source>
        <dbReference type="SAM" id="SignalP"/>
    </source>
</evidence>
<keyword evidence="1" id="KW-0732">Signal</keyword>
<proteinExistence type="predicted"/>
<dbReference type="EMBL" id="JAQAGZ010000006">
    <property type="protein sequence ID" value="MCZ8512993.1"/>
    <property type="molecule type" value="Genomic_DNA"/>
</dbReference>
<accession>A0ABT4Q7Z3</accession>
<feature type="chain" id="PRO_5046154402" evidence="1">
    <location>
        <begin position="30"/>
        <end position="916"/>
    </location>
</feature>
<feature type="signal peptide" evidence="1">
    <location>
        <begin position="1"/>
        <end position="29"/>
    </location>
</feature>
<feature type="domain" description="SLH" evidence="2">
    <location>
        <begin position="178"/>
        <end position="241"/>
    </location>
</feature>
<dbReference type="PROSITE" id="PS51272">
    <property type="entry name" value="SLH"/>
    <property type="match status" value="2"/>
</dbReference>
<reference evidence="3 4" key="1">
    <citation type="submission" date="2022-12" db="EMBL/GenBank/DDBJ databases">
        <title>Draft genome sequence of Paenibacillus sp. dW9.</title>
        <authorList>
            <person name="Choi E.-W."/>
            <person name="Kim D.-U."/>
        </authorList>
    </citation>
    <scope>NUCLEOTIDE SEQUENCE [LARGE SCALE GENOMIC DNA]</scope>
    <source>
        <strain evidence="4">dW9</strain>
    </source>
</reference>
<dbReference type="RefSeq" id="WP_269881456.1">
    <property type="nucleotide sequence ID" value="NZ_JAQAGZ010000006.1"/>
</dbReference>
<evidence type="ECO:0000259" key="2">
    <source>
        <dbReference type="PROSITE" id="PS51272"/>
    </source>
</evidence>